<evidence type="ECO:0000259" key="4">
    <source>
        <dbReference type="Pfam" id="PF00535"/>
    </source>
</evidence>
<dbReference type="GO" id="GO:0016757">
    <property type="term" value="F:glycosyltransferase activity"/>
    <property type="evidence" value="ECO:0007669"/>
    <property type="project" value="UniProtKB-KW"/>
</dbReference>
<protein>
    <recommendedName>
        <fullName evidence="4">Glycosyltransferase 2-like domain-containing protein</fullName>
    </recommendedName>
</protein>
<accession>A0A062XUB9</accession>
<dbReference type="Pfam" id="PF00535">
    <property type="entry name" value="Glycos_transf_2"/>
    <property type="match status" value="1"/>
</dbReference>
<keyword evidence="3" id="KW-0808">Transferase</keyword>
<evidence type="ECO:0000256" key="1">
    <source>
        <dbReference type="ARBA" id="ARBA00006739"/>
    </source>
</evidence>
<evidence type="ECO:0000313" key="6">
    <source>
        <dbReference type="Proteomes" id="UP000027284"/>
    </source>
</evidence>
<dbReference type="PANTHER" id="PTHR43179">
    <property type="entry name" value="RHAMNOSYLTRANSFERASE WBBL"/>
    <property type="match status" value="1"/>
</dbReference>
<name>A0A062XUB9_9BACT</name>
<dbReference type="EMBL" id="JMFG01000037">
    <property type="protein sequence ID" value="KDA52949.1"/>
    <property type="molecule type" value="Genomic_DNA"/>
</dbReference>
<dbReference type="AlphaFoldDB" id="A0A062XUB9"/>
<dbReference type="Proteomes" id="UP000027284">
    <property type="component" value="Unassembled WGS sequence"/>
</dbReference>
<dbReference type="Gene3D" id="3.90.550.10">
    <property type="entry name" value="Spore Coat Polysaccharide Biosynthesis Protein SpsA, Chain A"/>
    <property type="match status" value="1"/>
</dbReference>
<feature type="domain" description="Glycosyltransferase 2-like" evidence="4">
    <location>
        <begin position="12"/>
        <end position="140"/>
    </location>
</feature>
<gene>
    <name evidence="5" type="ORF">EG19_08560</name>
</gene>
<evidence type="ECO:0000256" key="2">
    <source>
        <dbReference type="ARBA" id="ARBA00022676"/>
    </source>
</evidence>
<evidence type="ECO:0000256" key="3">
    <source>
        <dbReference type="ARBA" id="ARBA00022679"/>
    </source>
</evidence>
<organism evidence="5 6">
    <name type="scientific">Thermoanaerobaculum aquaticum</name>
    <dbReference type="NCBI Taxonomy" id="1312852"/>
    <lineage>
        <taxon>Bacteria</taxon>
        <taxon>Pseudomonadati</taxon>
        <taxon>Acidobacteriota</taxon>
        <taxon>Thermoanaerobaculia</taxon>
        <taxon>Thermoanaerobaculales</taxon>
        <taxon>Thermoanaerobaculaceae</taxon>
        <taxon>Thermoanaerobaculum</taxon>
    </lineage>
</organism>
<comment type="similarity">
    <text evidence="1">Belongs to the glycosyltransferase 2 family.</text>
</comment>
<evidence type="ECO:0000313" key="5">
    <source>
        <dbReference type="EMBL" id="KDA52949.1"/>
    </source>
</evidence>
<dbReference type="InterPro" id="IPR001173">
    <property type="entry name" value="Glyco_trans_2-like"/>
</dbReference>
<dbReference type="RefSeq" id="WP_038050435.1">
    <property type="nucleotide sequence ID" value="NZ_JMFG01000037.1"/>
</dbReference>
<sequence>MPEMANGGVELSVVIPTAGRAAKLASTLQALGEMAEGTPSFEVVVVLDGEDPATREALKRPWSFPLVVVAQPRLGAAAARNLGCRVAHAPTVLFVNDDTRPHPACLRAHWEAHVKFGPAGALGFTVWDPEAPVTPYMRWLAPAGHQFNFSRLKPYEVIPWDACWTTNLSVPRSWVLDEPLDEGFPGAAAEDSEWGYRLWRRGWKILYLPDAVCFHDHPYTGPKDFRSRARMAGAGARLVVRRHPELVWIFMVKPLLACAARALTLLLPAKSYRQKLWDFDFRWNYLVGMVRGRKTA</sequence>
<keyword evidence="6" id="KW-1185">Reference proteome</keyword>
<dbReference type="STRING" id="1312852.EG19_08560"/>
<dbReference type="PANTHER" id="PTHR43179:SF12">
    <property type="entry name" value="GALACTOFURANOSYLTRANSFERASE GLFT2"/>
    <property type="match status" value="1"/>
</dbReference>
<proteinExistence type="inferred from homology"/>
<dbReference type="SUPFAM" id="SSF53448">
    <property type="entry name" value="Nucleotide-diphospho-sugar transferases"/>
    <property type="match status" value="1"/>
</dbReference>
<comment type="caution">
    <text evidence="5">The sequence shown here is derived from an EMBL/GenBank/DDBJ whole genome shotgun (WGS) entry which is preliminary data.</text>
</comment>
<keyword evidence="2" id="KW-0328">Glycosyltransferase</keyword>
<reference evidence="5 6" key="1">
    <citation type="submission" date="2014-04" db="EMBL/GenBank/DDBJ databases">
        <title>The Genome Sequence of Thermoanaerobaculum aquaticum MP-01, The First Cultivated Group 23 Acidobacterium.</title>
        <authorList>
            <person name="Stamps B.W."/>
            <person name="Losey N.A."/>
            <person name="Lawson P.A."/>
            <person name="Stevenson B.S."/>
        </authorList>
    </citation>
    <scope>NUCLEOTIDE SEQUENCE [LARGE SCALE GENOMIC DNA]</scope>
    <source>
        <strain evidence="5 6">MP-01</strain>
    </source>
</reference>
<dbReference type="InterPro" id="IPR029044">
    <property type="entry name" value="Nucleotide-diphossugar_trans"/>
</dbReference>